<comment type="subcellular location">
    <subcellularLocation>
        <location evidence="1">Cell membrane</location>
        <topology evidence="1">Single-pass membrane protein</topology>
    </subcellularLocation>
</comment>
<dbReference type="PANTHER" id="PTHR43670:SF41">
    <property type="entry name" value="OS12G0624100 PROTEIN"/>
    <property type="match status" value="1"/>
</dbReference>
<dbReference type="GO" id="GO:0034605">
    <property type="term" value="P:cellular response to heat"/>
    <property type="evidence" value="ECO:0007669"/>
    <property type="project" value="TreeGrafter"/>
</dbReference>
<evidence type="ECO:0000256" key="2">
    <source>
        <dbReference type="ARBA" id="ARBA00022475"/>
    </source>
</evidence>
<dbReference type="Proteomes" id="UP000007015">
    <property type="component" value="Chromosome 12"/>
</dbReference>
<keyword evidence="8" id="KW-1185">Reference proteome</keyword>
<protein>
    <recommendedName>
        <fullName evidence="6">SHSP domain-containing protein</fullName>
    </recommendedName>
</protein>
<name>B8BN43_ORYSI</name>
<evidence type="ECO:0000256" key="1">
    <source>
        <dbReference type="ARBA" id="ARBA00004162"/>
    </source>
</evidence>
<dbReference type="PROSITE" id="PS01031">
    <property type="entry name" value="SHSP"/>
    <property type="match status" value="1"/>
</dbReference>
<feature type="domain" description="SHSP" evidence="6">
    <location>
        <begin position="5"/>
        <end position="113"/>
    </location>
</feature>
<evidence type="ECO:0000313" key="7">
    <source>
        <dbReference type="EMBL" id="EEC69711.1"/>
    </source>
</evidence>
<comment type="similarity">
    <text evidence="4 5">Belongs to the small heat shock protein (HSP20) family.</text>
</comment>
<evidence type="ECO:0000256" key="4">
    <source>
        <dbReference type="PROSITE-ProRule" id="PRU00285"/>
    </source>
</evidence>
<reference evidence="7 8" key="1">
    <citation type="journal article" date="2005" name="PLoS Biol.">
        <title>The genomes of Oryza sativa: a history of duplications.</title>
        <authorList>
            <person name="Yu J."/>
            <person name="Wang J."/>
            <person name="Lin W."/>
            <person name="Li S."/>
            <person name="Li H."/>
            <person name="Zhou J."/>
            <person name="Ni P."/>
            <person name="Dong W."/>
            <person name="Hu S."/>
            <person name="Zeng C."/>
            <person name="Zhang J."/>
            <person name="Zhang Y."/>
            <person name="Li R."/>
            <person name="Xu Z."/>
            <person name="Li S."/>
            <person name="Li X."/>
            <person name="Zheng H."/>
            <person name="Cong L."/>
            <person name="Lin L."/>
            <person name="Yin J."/>
            <person name="Geng J."/>
            <person name="Li G."/>
            <person name="Shi J."/>
            <person name="Liu J."/>
            <person name="Lv H."/>
            <person name="Li J."/>
            <person name="Wang J."/>
            <person name="Deng Y."/>
            <person name="Ran L."/>
            <person name="Shi X."/>
            <person name="Wang X."/>
            <person name="Wu Q."/>
            <person name="Li C."/>
            <person name="Ren X."/>
            <person name="Wang J."/>
            <person name="Wang X."/>
            <person name="Li D."/>
            <person name="Liu D."/>
            <person name="Zhang X."/>
            <person name="Ji Z."/>
            <person name="Zhao W."/>
            <person name="Sun Y."/>
            <person name="Zhang Z."/>
            <person name="Bao J."/>
            <person name="Han Y."/>
            <person name="Dong L."/>
            <person name="Ji J."/>
            <person name="Chen P."/>
            <person name="Wu S."/>
            <person name="Liu J."/>
            <person name="Xiao Y."/>
            <person name="Bu D."/>
            <person name="Tan J."/>
            <person name="Yang L."/>
            <person name="Ye C."/>
            <person name="Zhang J."/>
            <person name="Xu J."/>
            <person name="Zhou Y."/>
            <person name="Yu Y."/>
            <person name="Zhang B."/>
            <person name="Zhuang S."/>
            <person name="Wei H."/>
            <person name="Liu B."/>
            <person name="Lei M."/>
            <person name="Yu H."/>
            <person name="Li Y."/>
            <person name="Xu H."/>
            <person name="Wei S."/>
            <person name="He X."/>
            <person name="Fang L."/>
            <person name="Zhang Z."/>
            <person name="Zhang Y."/>
            <person name="Huang X."/>
            <person name="Su Z."/>
            <person name="Tong W."/>
            <person name="Li J."/>
            <person name="Tong Z."/>
            <person name="Li S."/>
            <person name="Ye J."/>
            <person name="Wang L."/>
            <person name="Fang L."/>
            <person name="Lei T."/>
            <person name="Chen C."/>
            <person name="Chen H."/>
            <person name="Xu Z."/>
            <person name="Li H."/>
            <person name="Huang H."/>
            <person name="Zhang F."/>
            <person name="Xu H."/>
            <person name="Li N."/>
            <person name="Zhao C."/>
            <person name="Li S."/>
            <person name="Dong L."/>
            <person name="Huang Y."/>
            <person name="Li L."/>
            <person name="Xi Y."/>
            <person name="Qi Q."/>
            <person name="Li W."/>
            <person name="Zhang B."/>
            <person name="Hu W."/>
            <person name="Zhang Y."/>
            <person name="Tian X."/>
            <person name="Jiao Y."/>
            <person name="Liang X."/>
            <person name="Jin J."/>
            <person name="Gao L."/>
            <person name="Zheng W."/>
            <person name="Hao B."/>
            <person name="Liu S."/>
            <person name="Wang W."/>
            <person name="Yuan L."/>
            <person name="Cao M."/>
            <person name="McDermott J."/>
            <person name="Samudrala R."/>
            <person name="Wang J."/>
            <person name="Wong G.K."/>
            <person name="Yang H."/>
        </authorList>
    </citation>
    <scope>NUCLEOTIDE SEQUENCE [LARGE SCALE GENOMIC DNA]</scope>
    <source>
        <strain evidence="8">cv. 93-11</strain>
    </source>
</reference>
<dbReference type="SUPFAM" id="SSF49764">
    <property type="entry name" value="HSP20-like chaperones"/>
    <property type="match status" value="1"/>
</dbReference>
<keyword evidence="2" id="KW-1003">Cell membrane</keyword>
<dbReference type="HOGENOM" id="CLU_137600_0_0_1"/>
<dbReference type="OMA" id="INGNKWI"/>
<dbReference type="EMBL" id="CM000137">
    <property type="protein sequence ID" value="EEC69711.1"/>
    <property type="molecule type" value="Genomic_DNA"/>
</dbReference>
<dbReference type="STRING" id="39946.B8BN43"/>
<dbReference type="GO" id="GO:0005886">
    <property type="term" value="C:plasma membrane"/>
    <property type="evidence" value="ECO:0007669"/>
    <property type="project" value="UniProtKB-SubCell"/>
</dbReference>
<evidence type="ECO:0000256" key="3">
    <source>
        <dbReference type="ARBA" id="ARBA00022821"/>
    </source>
</evidence>
<accession>B8BN43</accession>
<proteinExistence type="inferred from homology"/>
<dbReference type="GO" id="GO:0006952">
    <property type="term" value="P:defense response"/>
    <property type="evidence" value="ECO:0007669"/>
    <property type="project" value="UniProtKB-KW"/>
</dbReference>
<gene>
    <name evidence="7" type="ORF">OsI_39182</name>
</gene>
<dbReference type="AlphaFoldDB" id="B8BN43"/>
<evidence type="ECO:0000313" key="8">
    <source>
        <dbReference type="Proteomes" id="UP000007015"/>
    </source>
</evidence>
<dbReference type="InterPro" id="IPR002068">
    <property type="entry name" value="A-crystallin/Hsp20_dom"/>
</dbReference>
<dbReference type="InterPro" id="IPR008978">
    <property type="entry name" value="HSP20-like_chaperone"/>
</dbReference>
<keyword evidence="3" id="KW-0611">Plant defense</keyword>
<evidence type="ECO:0000259" key="6">
    <source>
        <dbReference type="PROSITE" id="PS01031"/>
    </source>
</evidence>
<dbReference type="CDD" id="cd00298">
    <property type="entry name" value="ACD_sHsps_p23-like"/>
    <property type="match status" value="1"/>
</dbReference>
<organism evidence="7 8">
    <name type="scientific">Oryza sativa subsp. indica</name>
    <name type="common">Rice</name>
    <dbReference type="NCBI Taxonomy" id="39946"/>
    <lineage>
        <taxon>Eukaryota</taxon>
        <taxon>Viridiplantae</taxon>
        <taxon>Streptophyta</taxon>
        <taxon>Embryophyta</taxon>
        <taxon>Tracheophyta</taxon>
        <taxon>Spermatophyta</taxon>
        <taxon>Magnoliopsida</taxon>
        <taxon>Liliopsida</taxon>
        <taxon>Poales</taxon>
        <taxon>Poaceae</taxon>
        <taxon>BOP clade</taxon>
        <taxon>Oryzoideae</taxon>
        <taxon>Oryzeae</taxon>
        <taxon>Oryzinae</taxon>
        <taxon>Oryza</taxon>
        <taxon>Oryza sativa</taxon>
    </lineage>
</organism>
<dbReference type="Gene3D" id="2.60.40.790">
    <property type="match status" value="1"/>
</dbReference>
<dbReference type="Pfam" id="PF00011">
    <property type="entry name" value="HSP20"/>
    <property type="match status" value="1"/>
</dbReference>
<evidence type="ECO:0000256" key="5">
    <source>
        <dbReference type="RuleBase" id="RU003616"/>
    </source>
</evidence>
<sequence length="136" mass="15240">MEQRRVYEEVEPEVEWSTGRRRSRTVLEIALPGFRKEQVRVQVDNHGMLRATGERPPAARGGRWVRFKKDLRLPDNCDADAVRARFDDHKLIITLPLVAAAVDVDESSATSPEFKTPPALSPVHAAAAASSYSYAR</sequence>
<dbReference type="PANTHER" id="PTHR43670">
    <property type="entry name" value="HEAT SHOCK PROTEIN 26"/>
    <property type="match status" value="1"/>
</dbReference>
<dbReference type="Gramene" id="BGIOSGA035802-TA">
    <property type="protein sequence ID" value="BGIOSGA035802-PA"/>
    <property type="gene ID" value="BGIOSGA035802"/>
</dbReference>
<keyword evidence="2" id="KW-0472">Membrane</keyword>